<feature type="transmembrane region" description="Helical" evidence="1">
    <location>
        <begin position="35"/>
        <end position="59"/>
    </location>
</feature>
<evidence type="ECO:0000313" key="3">
    <source>
        <dbReference type="EMBL" id="MFD2963073.1"/>
    </source>
</evidence>
<dbReference type="Proteomes" id="UP001597560">
    <property type="component" value="Unassembled WGS sequence"/>
</dbReference>
<comment type="caution">
    <text evidence="3">The sequence shown here is derived from an EMBL/GenBank/DDBJ whole genome shotgun (WGS) entry which is preliminary data.</text>
</comment>
<protein>
    <submittedName>
        <fullName evidence="3">DUF2892 domain-containing protein</fullName>
    </submittedName>
</protein>
<keyword evidence="4" id="KW-1185">Reference proteome</keyword>
<dbReference type="EMBL" id="JBHUPA010000007">
    <property type="protein sequence ID" value="MFD2963073.1"/>
    <property type="molecule type" value="Genomic_DNA"/>
</dbReference>
<accession>A0ABW6B3E2</accession>
<gene>
    <name evidence="3" type="ORF">ACFS6J_14830</name>
</gene>
<sequence length="69" mass="7687">MKKNMGTADKTIRIGIAVVIAVLYFTNVISGTWAILLGILAIAFILTSFISFCPLYFPFGINTFKKKKR</sequence>
<feature type="domain" description="Inner membrane protein YgaP-like transmembrane" evidence="2">
    <location>
        <begin position="1"/>
        <end position="66"/>
    </location>
</feature>
<name>A0ABW6B3E2_9SPHI</name>
<keyword evidence="1" id="KW-0472">Membrane</keyword>
<organism evidence="3 4">
    <name type="scientific">Olivibacter jilunii</name>
    <dbReference type="NCBI Taxonomy" id="985016"/>
    <lineage>
        <taxon>Bacteria</taxon>
        <taxon>Pseudomonadati</taxon>
        <taxon>Bacteroidota</taxon>
        <taxon>Sphingobacteriia</taxon>
        <taxon>Sphingobacteriales</taxon>
        <taxon>Sphingobacteriaceae</taxon>
        <taxon>Olivibacter</taxon>
    </lineage>
</organism>
<feature type="transmembrane region" description="Helical" evidence="1">
    <location>
        <begin position="12"/>
        <end position="29"/>
    </location>
</feature>
<evidence type="ECO:0000313" key="4">
    <source>
        <dbReference type="Proteomes" id="UP001597560"/>
    </source>
</evidence>
<evidence type="ECO:0000256" key="1">
    <source>
        <dbReference type="SAM" id="Phobius"/>
    </source>
</evidence>
<evidence type="ECO:0000259" key="2">
    <source>
        <dbReference type="Pfam" id="PF11127"/>
    </source>
</evidence>
<keyword evidence="1" id="KW-0812">Transmembrane</keyword>
<keyword evidence="1" id="KW-1133">Transmembrane helix</keyword>
<reference evidence="4" key="1">
    <citation type="journal article" date="2019" name="Int. J. Syst. Evol. Microbiol.">
        <title>The Global Catalogue of Microorganisms (GCM) 10K type strain sequencing project: providing services to taxonomists for standard genome sequencing and annotation.</title>
        <authorList>
            <consortium name="The Broad Institute Genomics Platform"/>
            <consortium name="The Broad Institute Genome Sequencing Center for Infectious Disease"/>
            <person name="Wu L."/>
            <person name="Ma J."/>
        </authorList>
    </citation>
    <scope>NUCLEOTIDE SEQUENCE [LARGE SCALE GENOMIC DNA]</scope>
    <source>
        <strain evidence="4">KCTC 23098</strain>
    </source>
</reference>
<dbReference type="Pfam" id="PF11127">
    <property type="entry name" value="YgaP-like_TM"/>
    <property type="match status" value="1"/>
</dbReference>
<proteinExistence type="predicted"/>
<dbReference type="RefSeq" id="WP_003012710.1">
    <property type="nucleotide sequence ID" value="NZ_JBHUPA010000007.1"/>
</dbReference>
<dbReference type="InterPro" id="IPR021309">
    <property type="entry name" value="YgaP-like_TM"/>
</dbReference>